<evidence type="ECO:0000256" key="1">
    <source>
        <dbReference type="SAM" id="MobiDB-lite"/>
    </source>
</evidence>
<feature type="compositionally biased region" description="Basic and acidic residues" evidence="1">
    <location>
        <begin position="198"/>
        <end position="213"/>
    </location>
</feature>
<accession>A0AAD3D5T7</accession>
<feature type="region of interest" description="Disordered" evidence="1">
    <location>
        <begin position="163"/>
        <end position="213"/>
    </location>
</feature>
<reference evidence="2 3" key="1">
    <citation type="journal article" date="2021" name="Sci. Rep.">
        <title>The genome of the diatom Chaetoceros tenuissimus carries an ancient integrated fragment of an extant virus.</title>
        <authorList>
            <person name="Hongo Y."/>
            <person name="Kimura K."/>
            <person name="Takaki Y."/>
            <person name="Yoshida Y."/>
            <person name="Baba S."/>
            <person name="Kobayashi G."/>
            <person name="Nagasaki K."/>
            <person name="Hano T."/>
            <person name="Tomaru Y."/>
        </authorList>
    </citation>
    <scope>NUCLEOTIDE SEQUENCE [LARGE SCALE GENOMIC DNA]</scope>
    <source>
        <strain evidence="2 3">NIES-3715</strain>
    </source>
</reference>
<sequence>MSTANAFNDDIKCIDASAFHCEKTLSNKNCFWSLLQSQTDQMHYYYQDQLQSILLCLDKFKDYKRRRNYETRYVQRYVISSLQSAKLSTEHLHEFLQSSFRDFKLVVKKFDEYHSTNTLAEEIDYFHSCHDYIDGKHLDMIIQHIEERIESIEADRFKAEEQGSREISLSRDTSSRKNRTKSSWSKRAIKKMTTQSSEKSKDTSVRNIDKEQRNKGRKTWFVSKLPLVKFLSSKRMRS</sequence>
<organism evidence="2 3">
    <name type="scientific">Chaetoceros tenuissimus</name>
    <dbReference type="NCBI Taxonomy" id="426638"/>
    <lineage>
        <taxon>Eukaryota</taxon>
        <taxon>Sar</taxon>
        <taxon>Stramenopiles</taxon>
        <taxon>Ochrophyta</taxon>
        <taxon>Bacillariophyta</taxon>
        <taxon>Coscinodiscophyceae</taxon>
        <taxon>Chaetocerotophycidae</taxon>
        <taxon>Chaetocerotales</taxon>
        <taxon>Chaetocerotaceae</taxon>
        <taxon>Chaetoceros</taxon>
    </lineage>
</organism>
<protein>
    <submittedName>
        <fullName evidence="2">Uncharacterized protein</fullName>
    </submittedName>
</protein>
<evidence type="ECO:0000313" key="2">
    <source>
        <dbReference type="EMBL" id="GFH58328.1"/>
    </source>
</evidence>
<comment type="caution">
    <text evidence="2">The sequence shown here is derived from an EMBL/GenBank/DDBJ whole genome shotgun (WGS) entry which is preliminary data.</text>
</comment>
<dbReference type="EMBL" id="BLLK01000062">
    <property type="protein sequence ID" value="GFH58328.1"/>
    <property type="molecule type" value="Genomic_DNA"/>
</dbReference>
<dbReference type="Proteomes" id="UP001054902">
    <property type="component" value="Unassembled WGS sequence"/>
</dbReference>
<evidence type="ECO:0000313" key="3">
    <source>
        <dbReference type="Proteomes" id="UP001054902"/>
    </source>
</evidence>
<proteinExistence type="predicted"/>
<gene>
    <name evidence="2" type="ORF">CTEN210_14804</name>
</gene>
<keyword evidence="3" id="KW-1185">Reference proteome</keyword>
<dbReference type="AlphaFoldDB" id="A0AAD3D5T7"/>
<name>A0AAD3D5T7_9STRA</name>